<dbReference type="GO" id="GO:0009882">
    <property type="term" value="F:blue light photoreceptor activity"/>
    <property type="evidence" value="ECO:0007669"/>
    <property type="project" value="InterPro"/>
</dbReference>
<protein>
    <recommendedName>
        <fullName evidence="1">BLUF domain-containing protein</fullName>
    </recommendedName>
</protein>
<dbReference type="SUPFAM" id="SSF54975">
    <property type="entry name" value="Acylphosphatase/BLUF domain-like"/>
    <property type="match status" value="1"/>
</dbReference>
<proteinExistence type="predicted"/>
<dbReference type="EMBL" id="CP017637">
    <property type="protein sequence ID" value="APG09713.1"/>
    <property type="molecule type" value="Genomic_DNA"/>
</dbReference>
<gene>
    <name evidence="2" type="ORF">BKD09_15345</name>
</gene>
<dbReference type="Proteomes" id="UP000181962">
    <property type="component" value="Chromosome"/>
</dbReference>
<sequence length="130" mass="14835">MFGTWLYVSISTLEENGNDEIAGIRSNEQSRNPELGLTGVLIFSGRHFAQFLEEPDAGLETMKAAIFRDQRHKGVLTLQSQSAERRRYGRWALAYSGRASFIDRVLSEALRDHDGRKLLSYMDHFVADIR</sequence>
<dbReference type="RefSeq" id="WP_071910854.1">
    <property type="nucleotide sequence ID" value="NZ_CP017637.1"/>
</dbReference>
<dbReference type="Gene3D" id="3.30.70.100">
    <property type="match status" value="1"/>
</dbReference>
<dbReference type="OrthoDB" id="196105at2"/>
<evidence type="ECO:0000259" key="1">
    <source>
        <dbReference type="PROSITE" id="PS50925"/>
    </source>
</evidence>
<evidence type="ECO:0000313" key="3">
    <source>
        <dbReference type="Proteomes" id="UP000181962"/>
    </source>
</evidence>
<dbReference type="GO" id="GO:0071949">
    <property type="term" value="F:FAD binding"/>
    <property type="evidence" value="ECO:0007669"/>
    <property type="project" value="InterPro"/>
</dbReference>
<dbReference type="AlphaFoldDB" id="A0A1L3F8U6"/>
<accession>A0A1L3F8U6</accession>
<dbReference type="PROSITE" id="PS50925">
    <property type="entry name" value="BLUF"/>
    <property type="match status" value="1"/>
</dbReference>
<dbReference type="Pfam" id="PF04940">
    <property type="entry name" value="BLUF"/>
    <property type="match status" value="1"/>
</dbReference>
<dbReference type="SMART" id="SM01034">
    <property type="entry name" value="BLUF"/>
    <property type="match status" value="1"/>
</dbReference>
<organism evidence="2 3">
    <name type="scientific">Bradyrhizobium japonicum</name>
    <dbReference type="NCBI Taxonomy" id="375"/>
    <lineage>
        <taxon>Bacteria</taxon>
        <taxon>Pseudomonadati</taxon>
        <taxon>Pseudomonadota</taxon>
        <taxon>Alphaproteobacteria</taxon>
        <taxon>Hyphomicrobiales</taxon>
        <taxon>Nitrobacteraceae</taxon>
        <taxon>Bradyrhizobium</taxon>
    </lineage>
</organism>
<name>A0A1L3F8U6_BRAJP</name>
<dbReference type="InterPro" id="IPR036046">
    <property type="entry name" value="Acylphosphatase-like_dom_sf"/>
</dbReference>
<dbReference type="InterPro" id="IPR007024">
    <property type="entry name" value="BLUF_domain"/>
</dbReference>
<feature type="domain" description="BLUF" evidence="1">
    <location>
        <begin position="2"/>
        <end position="94"/>
    </location>
</feature>
<evidence type="ECO:0000313" key="2">
    <source>
        <dbReference type="EMBL" id="APG09713.1"/>
    </source>
</evidence>
<reference evidence="2 3" key="1">
    <citation type="submission" date="2016-11" db="EMBL/GenBank/DDBJ databases">
        <title>Complete Genome Sequence of Bradyrhizobium sp. strain J5, an isolated from soybean nodule in Hokkaido.</title>
        <authorList>
            <person name="Kanehara K."/>
        </authorList>
    </citation>
    <scope>NUCLEOTIDE SEQUENCE [LARGE SCALE GENOMIC DNA]</scope>
    <source>
        <strain evidence="2 3">J5</strain>
    </source>
</reference>